<evidence type="ECO:0000313" key="4">
    <source>
        <dbReference type="Proteomes" id="UP001519460"/>
    </source>
</evidence>
<keyword evidence="1" id="KW-0472">Membrane</keyword>
<evidence type="ECO:0000256" key="1">
    <source>
        <dbReference type="SAM" id="Phobius"/>
    </source>
</evidence>
<keyword evidence="1" id="KW-0812">Transmembrane</keyword>
<dbReference type="InterPro" id="IPR000742">
    <property type="entry name" value="EGF"/>
</dbReference>
<sequence>TRGQAAGLKCGEAKTCDDGLLCDTDSICKNGPGGDCIRGSEAYCVMHTICIGQGGSDGGPTCKCSPPYYVGDDGYCLSSDAVRTSFVSFLLMLTSVVTSCILASRVV</sequence>
<reference evidence="3 4" key="1">
    <citation type="journal article" date="2023" name="Sci. Data">
        <title>Genome assembly of the Korean intertidal mud-creeper Batillaria attramentaria.</title>
        <authorList>
            <person name="Patra A.K."/>
            <person name="Ho P.T."/>
            <person name="Jun S."/>
            <person name="Lee S.J."/>
            <person name="Kim Y."/>
            <person name="Won Y.J."/>
        </authorList>
    </citation>
    <scope>NUCLEOTIDE SEQUENCE [LARGE SCALE GENOMIC DNA]</scope>
    <source>
        <strain evidence="3">Wonlab-2016</strain>
    </source>
</reference>
<keyword evidence="1" id="KW-1133">Transmembrane helix</keyword>
<dbReference type="PROSITE" id="PS01186">
    <property type="entry name" value="EGF_2"/>
    <property type="match status" value="1"/>
</dbReference>
<evidence type="ECO:0000259" key="2">
    <source>
        <dbReference type="PROSITE" id="PS01186"/>
    </source>
</evidence>
<dbReference type="Proteomes" id="UP001519460">
    <property type="component" value="Unassembled WGS sequence"/>
</dbReference>
<keyword evidence="4" id="KW-1185">Reference proteome</keyword>
<feature type="transmembrane region" description="Helical" evidence="1">
    <location>
        <begin position="86"/>
        <end position="104"/>
    </location>
</feature>
<organism evidence="3 4">
    <name type="scientific">Batillaria attramentaria</name>
    <dbReference type="NCBI Taxonomy" id="370345"/>
    <lineage>
        <taxon>Eukaryota</taxon>
        <taxon>Metazoa</taxon>
        <taxon>Spiralia</taxon>
        <taxon>Lophotrochozoa</taxon>
        <taxon>Mollusca</taxon>
        <taxon>Gastropoda</taxon>
        <taxon>Caenogastropoda</taxon>
        <taxon>Sorbeoconcha</taxon>
        <taxon>Cerithioidea</taxon>
        <taxon>Batillariidae</taxon>
        <taxon>Batillaria</taxon>
    </lineage>
</organism>
<dbReference type="AlphaFoldDB" id="A0ABD0KLE6"/>
<comment type="caution">
    <text evidence="3">The sequence shown here is derived from an EMBL/GenBank/DDBJ whole genome shotgun (WGS) entry which is preliminary data.</text>
</comment>
<proteinExistence type="predicted"/>
<feature type="non-terminal residue" evidence="3">
    <location>
        <position position="1"/>
    </location>
</feature>
<gene>
    <name evidence="3" type="ORF">BaRGS_00020905</name>
</gene>
<evidence type="ECO:0000313" key="3">
    <source>
        <dbReference type="EMBL" id="KAK7487858.1"/>
    </source>
</evidence>
<name>A0ABD0KLE6_9CAEN</name>
<protein>
    <recommendedName>
        <fullName evidence="2">EGF-like domain-containing protein</fullName>
    </recommendedName>
</protein>
<accession>A0ABD0KLE6</accession>
<feature type="domain" description="EGF-like" evidence="2">
    <location>
        <begin position="62"/>
        <end position="76"/>
    </location>
</feature>
<dbReference type="EMBL" id="JACVVK020000158">
    <property type="protein sequence ID" value="KAK7487858.1"/>
    <property type="molecule type" value="Genomic_DNA"/>
</dbReference>